<dbReference type="RefSeq" id="WP_182539109.1">
    <property type="nucleotide sequence ID" value="NZ_JACJIP010000037.1"/>
</dbReference>
<name>A0A7W3SXE4_9BACL</name>
<dbReference type="Proteomes" id="UP000567067">
    <property type="component" value="Unassembled WGS sequence"/>
</dbReference>
<feature type="transmembrane region" description="Helical" evidence="1">
    <location>
        <begin position="98"/>
        <end position="123"/>
    </location>
</feature>
<feature type="transmembrane region" description="Helical" evidence="1">
    <location>
        <begin position="13"/>
        <end position="34"/>
    </location>
</feature>
<keyword evidence="3" id="KW-1185">Reference proteome</keyword>
<keyword evidence="1" id="KW-0812">Transmembrane</keyword>
<dbReference type="AlphaFoldDB" id="A0A7W3SXE4"/>
<gene>
    <name evidence="2" type="ORF">FHR92_004376</name>
</gene>
<evidence type="ECO:0000313" key="2">
    <source>
        <dbReference type="EMBL" id="MBA9087883.1"/>
    </source>
</evidence>
<protein>
    <submittedName>
        <fullName evidence="2">Putative membrane protein</fullName>
    </submittedName>
</protein>
<evidence type="ECO:0000313" key="3">
    <source>
        <dbReference type="Proteomes" id="UP000567067"/>
    </source>
</evidence>
<accession>A0A7W3SXE4</accession>
<keyword evidence="1" id="KW-0472">Membrane</keyword>
<feature type="transmembrane region" description="Helical" evidence="1">
    <location>
        <begin position="163"/>
        <end position="187"/>
    </location>
</feature>
<feature type="transmembrane region" description="Helical" evidence="1">
    <location>
        <begin position="194"/>
        <end position="215"/>
    </location>
</feature>
<keyword evidence="1" id="KW-1133">Transmembrane helix</keyword>
<sequence>MLMQVRSEIKNKIGFKILTLCLLFIMALIAFGIYRSRSYSLRDQLDLFSLILDGTPAITFPILAVLVYTASFSGEVQNRFLVYTRMRRPLQETLRIKMTANVIISFVFFFMLVFIPFLFVFYIEPHLVNTVFKPDLYGLTPETIDADTYKRHTFTQLLKYGTLIYGFVYALWVGLNGALYAAIAFYLVLTIRNVFLALSLPYIAYIISSFTLSALKLEDFRPNHAVFPFDHPQSPLWTALSSFIFLLIVLIALSVHNKKNIGKIERLL</sequence>
<feature type="transmembrane region" description="Helical" evidence="1">
    <location>
        <begin position="54"/>
        <end position="77"/>
    </location>
</feature>
<proteinExistence type="predicted"/>
<feature type="transmembrane region" description="Helical" evidence="1">
    <location>
        <begin position="235"/>
        <end position="256"/>
    </location>
</feature>
<dbReference type="EMBL" id="JACJIP010000037">
    <property type="protein sequence ID" value="MBA9087883.1"/>
    <property type="molecule type" value="Genomic_DNA"/>
</dbReference>
<reference evidence="2 3" key="1">
    <citation type="submission" date="2020-08" db="EMBL/GenBank/DDBJ databases">
        <title>Genomic Encyclopedia of Type Strains, Phase III (KMG-III): the genomes of soil and plant-associated and newly described type strains.</title>
        <authorList>
            <person name="Whitman W."/>
        </authorList>
    </citation>
    <scope>NUCLEOTIDE SEQUENCE [LARGE SCALE GENOMIC DNA]</scope>
    <source>
        <strain evidence="2 3">CECT 8693</strain>
    </source>
</reference>
<organism evidence="2 3">
    <name type="scientific">Fontibacillus solani</name>
    <dbReference type="NCBI Taxonomy" id="1572857"/>
    <lineage>
        <taxon>Bacteria</taxon>
        <taxon>Bacillati</taxon>
        <taxon>Bacillota</taxon>
        <taxon>Bacilli</taxon>
        <taxon>Bacillales</taxon>
        <taxon>Paenibacillaceae</taxon>
        <taxon>Fontibacillus</taxon>
    </lineage>
</organism>
<evidence type="ECO:0000256" key="1">
    <source>
        <dbReference type="SAM" id="Phobius"/>
    </source>
</evidence>
<comment type="caution">
    <text evidence="2">The sequence shown here is derived from an EMBL/GenBank/DDBJ whole genome shotgun (WGS) entry which is preliminary data.</text>
</comment>